<dbReference type="EMBL" id="MF389846">
    <property type="protein sequence ID" value="ATP67060.1"/>
    <property type="molecule type" value="Genomic_DNA"/>
</dbReference>
<protein>
    <submittedName>
        <fullName evidence="2">Uncharacterized protein</fullName>
    </submittedName>
</protein>
<evidence type="ECO:0000313" key="7">
    <source>
        <dbReference type="EMBL" id="ATP67059.1"/>
    </source>
</evidence>
<dbReference type="EMBL" id="MF389840">
    <property type="protein sequence ID" value="ATP67054.1"/>
    <property type="molecule type" value="Genomic_DNA"/>
</dbReference>
<accession>A0A2D1UY65</accession>
<evidence type="ECO:0000256" key="1">
    <source>
        <dbReference type="SAM" id="Coils"/>
    </source>
</evidence>
<sequence length="133" mass="15656">EKMCSREGDLERLQEEVVALITSQELLRNENSTLHEMLRSANQKEKDLEFLIEGKDNNIRHLHADLQECFKELTFLRGELPKVSKERDGIRQNAEQLSWQNMKLRAEIETLKKRIEKLDEDVLLKEGQLSILQ</sequence>
<dbReference type="EMBL" id="MF389845">
    <property type="protein sequence ID" value="ATP67059.1"/>
    <property type="molecule type" value="Genomic_DNA"/>
</dbReference>
<dbReference type="EMBL" id="MF389841">
    <property type="protein sequence ID" value="ATP67055.1"/>
    <property type="molecule type" value="Genomic_DNA"/>
</dbReference>
<evidence type="ECO:0000313" key="5">
    <source>
        <dbReference type="EMBL" id="ATP67057.1"/>
    </source>
</evidence>
<evidence type="ECO:0000313" key="2">
    <source>
        <dbReference type="EMBL" id="ATP67054.1"/>
    </source>
</evidence>
<feature type="non-terminal residue" evidence="2">
    <location>
        <position position="133"/>
    </location>
</feature>
<reference evidence="2" key="1">
    <citation type="journal article" date="2017" name="Mol. Ecol.">
        <title>High rate of adaptive evolution in two widespread European pines.</title>
        <authorList>
            <person name="Grivet D."/>
            <person name="Avia K."/>
            <person name="Vaattovaara A."/>
            <person name="Eckert A.J."/>
            <person name="Neale D.B."/>
            <person name="Savolainen O."/>
            <person name="Gonzalez-Martinez S.C."/>
        </authorList>
    </citation>
    <scope>NUCLEOTIDE SEQUENCE</scope>
    <source>
        <strain evidence="7">AC_3065</strain>
        <strain evidence="4">Fin_191</strain>
        <strain evidence="6">Fin_218</strain>
        <strain evidence="2">Pol_27</strain>
        <strain evidence="5">Spain_27</strain>
        <strain evidence="3">Spain_30</strain>
        <strain evidence="8">Y_3088</strain>
    </source>
</reference>
<feature type="non-terminal residue" evidence="2">
    <location>
        <position position="1"/>
    </location>
</feature>
<proteinExistence type="predicted"/>
<evidence type="ECO:0000313" key="4">
    <source>
        <dbReference type="EMBL" id="ATP67056.1"/>
    </source>
</evidence>
<organism evidence="2">
    <name type="scientific">Pinus sylvestris</name>
    <name type="common">Scotch pine</name>
    <dbReference type="NCBI Taxonomy" id="3349"/>
    <lineage>
        <taxon>Eukaryota</taxon>
        <taxon>Viridiplantae</taxon>
        <taxon>Streptophyta</taxon>
        <taxon>Embryophyta</taxon>
        <taxon>Tracheophyta</taxon>
        <taxon>Spermatophyta</taxon>
        <taxon>Pinopsida</taxon>
        <taxon>Pinidae</taxon>
        <taxon>Conifers I</taxon>
        <taxon>Pinales</taxon>
        <taxon>Pinaceae</taxon>
        <taxon>Pinus</taxon>
        <taxon>Pinus subgen. Pinus</taxon>
    </lineage>
</organism>
<gene>
    <name evidence="2" type="ORF">0_12683_01</name>
</gene>
<dbReference type="PANTHER" id="PTHR47491:SF5">
    <property type="entry name" value="CAP-GLY DOMAIN LINKER"/>
    <property type="match status" value="1"/>
</dbReference>
<evidence type="ECO:0000313" key="6">
    <source>
        <dbReference type="EMBL" id="ATP67058.1"/>
    </source>
</evidence>
<dbReference type="EMBL" id="MF389844">
    <property type="protein sequence ID" value="ATP67058.1"/>
    <property type="molecule type" value="Genomic_DNA"/>
</dbReference>
<dbReference type="EMBL" id="MF389843">
    <property type="protein sequence ID" value="ATP67057.1"/>
    <property type="molecule type" value="Genomic_DNA"/>
</dbReference>
<dbReference type="PANTHER" id="PTHR47491">
    <property type="entry name" value="CAP-GLY DOMAIN LINKER"/>
    <property type="match status" value="1"/>
</dbReference>
<dbReference type="EMBL" id="MF389842">
    <property type="protein sequence ID" value="ATP67056.1"/>
    <property type="molecule type" value="Genomic_DNA"/>
</dbReference>
<feature type="coiled-coil region" evidence="1">
    <location>
        <begin position="94"/>
        <end position="128"/>
    </location>
</feature>
<evidence type="ECO:0000313" key="3">
    <source>
        <dbReference type="EMBL" id="ATP67055.1"/>
    </source>
</evidence>
<keyword evidence="1" id="KW-0175">Coiled coil</keyword>
<evidence type="ECO:0000313" key="8">
    <source>
        <dbReference type="EMBL" id="ATP67060.1"/>
    </source>
</evidence>
<name>A0A2D1UY65_PINSY</name>
<dbReference type="AlphaFoldDB" id="A0A2D1UY65"/>